<evidence type="ECO:0000313" key="7">
    <source>
        <dbReference type="EMBL" id="KAG0151563.1"/>
    </source>
</evidence>
<dbReference type="PANTHER" id="PTHR31794:SF2">
    <property type="entry name" value="AUXIN EFFLUX TRANSPORTER FAMILY PROTEIN (EUROFUNG)"/>
    <property type="match status" value="1"/>
</dbReference>
<dbReference type="InterPro" id="IPR004776">
    <property type="entry name" value="Mem_transp_PIN-like"/>
</dbReference>
<feature type="transmembrane region" description="Helical" evidence="5">
    <location>
        <begin position="78"/>
        <end position="96"/>
    </location>
</feature>
<feature type="signal peptide" evidence="6">
    <location>
        <begin position="1"/>
        <end position="16"/>
    </location>
</feature>
<dbReference type="GO" id="GO:0005783">
    <property type="term" value="C:endoplasmic reticulum"/>
    <property type="evidence" value="ECO:0007669"/>
    <property type="project" value="TreeGrafter"/>
</dbReference>
<keyword evidence="6" id="KW-0732">Signal</keyword>
<dbReference type="AlphaFoldDB" id="A0A9P6NWD7"/>
<proteinExistence type="predicted"/>
<evidence type="ECO:0000256" key="5">
    <source>
        <dbReference type="SAM" id="Phobius"/>
    </source>
</evidence>
<accession>A0A9P6NWD7</accession>
<evidence type="ECO:0008006" key="9">
    <source>
        <dbReference type="Google" id="ProtNLM"/>
    </source>
</evidence>
<evidence type="ECO:0000256" key="4">
    <source>
        <dbReference type="ARBA" id="ARBA00023136"/>
    </source>
</evidence>
<comment type="subcellular location">
    <subcellularLocation>
        <location evidence="1">Membrane</location>
        <topology evidence="1">Multi-pass membrane protein</topology>
    </subcellularLocation>
</comment>
<sequence>MRVVPIGFLLVSLVSALSGWGLSSLFKMNTSQRAIIISGSLFMNTNTIPVALIQSLSNSLPMLKSGPNDKPEDQLGRCLSYLLIYGILGSFVRWSIGVKLFESANENMKLMDVVDEEISHELNNNNNLETEIYMPQPDDIPPLEVMKSIDHPTDNLETLTSSHPPQTSLDVGISINEDLSIPSTRQEGEPFQIIKLKPGYVESESLPHGSYDVGLSDGYDDVPTNPQTQCLISEMHLAATNRGSRATDKTLVDQPESKDDVREFIHRRCLILSSIRHILVSISRVCKELLNPPLISAMAAVFVACIPPVQEYLSKIQALRHLLNMVGSVSIPLTLVALGAYFHQPKQYKTEIENNDQVLNQSTDIRNRQELKTIILTIISPGLIIGGPPATTLSQMMISISCPSFDKIISRLLFWSFAFVT</sequence>
<dbReference type="Pfam" id="PF03547">
    <property type="entry name" value="Mem_trans"/>
    <property type="match status" value="1"/>
</dbReference>
<comment type="caution">
    <text evidence="7">The sequence shown here is derived from an EMBL/GenBank/DDBJ whole genome shotgun (WGS) entry which is preliminary data.</text>
</comment>
<evidence type="ECO:0000256" key="1">
    <source>
        <dbReference type="ARBA" id="ARBA00004141"/>
    </source>
</evidence>
<reference evidence="7" key="1">
    <citation type="submission" date="2013-11" db="EMBL/GenBank/DDBJ databases">
        <title>Genome sequence of the fusiform rust pathogen reveals effectors for host alternation and coevolution with pine.</title>
        <authorList>
            <consortium name="DOE Joint Genome Institute"/>
            <person name="Smith K."/>
            <person name="Pendleton A."/>
            <person name="Kubisiak T."/>
            <person name="Anderson C."/>
            <person name="Salamov A."/>
            <person name="Aerts A."/>
            <person name="Riley R."/>
            <person name="Clum A."/>
            <person name="Lindquist E."/>
            <person name="Ence D."/>
            <person name="Campbell M."/>
            <person name="Kronenberg Z."/>
            <person name="Feau N."/>
            <person name="Dhillon B."/>
            <person name="Hamelin R."/>
            <person name="Burleigh J."/>
            <person name="Smith J."/>
            <person name="Yandell M."/>
            <person name="Nelson C."/>
            <person name="Grigoriev I."/>
            <person name="Davis J."/>
        </authorList>
    </citation>
    <scope>NUCLEOTIDE SEQUENCE</scope>
    <source>
        <strain evidence="7">G11</strain>
    </source>
</reference>
<dbReference type="GO" id="GO:0016020">
    <property type="term" value="C:membrane"/>
    <property type="evidence" value="ECO:0007669"/>
    <property type="project" value="UniProtKB-SubCell"/>
</dbReference>
<evidence type="ECO:0000256" key="6">
    <source>
        <dbReference type="SAM" id="SignalP"/>
    </source>
</evidence>
<keyword evidence="2 5" id="KW-0812">Transmembrane</keyword>
<dbReference type="Proteomes" id="UP000886653">
    <property type="component" value="Unassembled WGS sequence"/>
</dbReference>
<keyword evidence="8" id="KW-1185">Reference proteome</keyword>
<gene>
    <name evidence="7" type="ORF">CROQUDRAFT_103553</name>
</gene>
<keyword evidence="3 5" id="KW-1133">Transmembrane helix</keyword>
<evidence type="ECO:0000313" key="8">
    <source>
        <dbReference type="Proteomes" id="UP000886653"/>
    </source>
</evidence>
<name>A0A9P6NWD7_9BASI</name>
<evidence type="ECO:0000256" key="3">
    <source>
        <dbReference type="ARBA" id="ARBA00022989"/>
    </source>
</evidence>
<protein>
    <recommendedName>
        <fullName evidence="9">Auxin efflux carrier component</fullName>
    </recommendedName>
</protein>
<feature type="chain" id="PRO_5040424259" description="Auxin efflux carrier component" evidence="6">
    <location>
        <begin position="17"/>
        <end position="421"/>
    </location>
</feature>
<organism evidence="7 8">
    <name type="scientific">Cronartium quercuum f. sp. fusiforme G11</name>
    <dbReference type="NCBI Taxonomy" id="708437"/>
    <lineage>
        <taxon>Eukaryota</taxon>
        <taxon>Fungi</taxon>
        <taxon>Dikarya</taxon>
        <taxon>Basidiomycota</taxon>
        <taxon>Pucciniomycotina</taxon>
        <taxon>Pucciniomycetes</taxon>
        <taxon>Pucciniales</taxon>
        <taxon>Coleosporiaceae</taxon>
        <taxon>Cronartium</taxon>
    </lineage>
</organism>
<dbReference type="EMBL" id="MU167212">
    <property type="protein sequence ID" value="KAG0151563.1"/>
    <property type="molecule type" value="Genomic_DNA"/>
</dbReference>
<dbReference type="GO" id="GO:0055085">
    <property type="term" value="P:transmembrane transport"/>
    <property type="evidence" value="ECO:0007669"/>
    <property type="project" value="InterPro"/>
</dbReference>
<dbReference type="PANTHER" id="PTHR31794">
    <property type="entry name" value="AUXIN EFFLUX TRANSPORTER FAMILY PROTEIN (EUROFUNG)"/>
    <property type="match status" value="1"/>
</dbReference>
<dbReference type="OrthoDB" id="2499604at2759"/>
<evidence type="ECO:0000256" key="2">
    <source>
        <dbReference type="ARBA" id="ARBA00022692"/>
    </source>
</evidence>
<keyword evidence="4 5" id="KW-0472">Membrane</keyword>